<protein>
    <submittedName>
        <fullName evidence="2">Transposase</fullName>
    </submittedName>
</protein>
<organism evidence="2 3">
    <name type="scientific">Prevotella pallens ATCC 700821</name>
    <dbReference type="NCBI Taxonomy" id="997353"/>
    <lineage>
        <taxon>Bacteria</taxon>
        <taxon>Pseudomonadati</taxon>
        <taxon>Bacteroidota</taxon>
        <taxon>Bacteroidia</taxon>
        <taxon>Bacteroidales</taxon>
        <taxon>Prevotellaceae</taxon>
        <taxon>Prevotella</taxon>
    </lineage>
</organism>
<sequence length="266" mass="30788">MDHAQDWLLFEDNIGESLSIDETCLSSGEVYTFLTNKAGKGRKGTLVAVVKGTKAEDVIQVLKKIDLSKRNTVKEITLDLSSSMMRIARSVFPKALITNDRFHVQKLYYDALDDMRIAYRWMARDKENEEIKEAKSKGKEYIPFRYSNGDTRKQLLARAKFILTKHKTKWTETQKGRAQIIFEHYPTLKKAYDLAMKLTDIYNIKSIKDAARLKLAKWFNEVEELGVDNFYTVIDTFENHYQTILNFFVNRATNANAESFNAKVKA</sequence>
<dbReference type="STRING" id="997353.HMPREF9144_1149"/>
<dbReference type="InterPro" id="IPR002560">
    <property type="entry name" value="Transposase_DDE"/>
</dbReference>
<dbReference type="InterPro" id="IPR047951">
    <property type="entry name" value="Transpos_ISL3"/>
</dbReference>
<dbReference type="HOGENOM" id="CLU_042767_0_0_10"/>
<dbReference type="PANTHER" id="PTHR33498:SF1">
    <property type="entry name" value="TRANSPOSASE FOR INSERTION SEQUENCE ELEMENT IS1557"/>
    <property type="match status" value="1"/>
</dbReference>
<reference evidence="2 3" key="1">
    <citation type="submission" date="2011-04" db="EMBL/GenBank/DDBJ databases">
        <authorList>
            <person name="Muzny D."/>
            <person name="Qin X."/>
            <person name="Deng J."/>
            <person name="Jiang H."/>
            <person name="Liu Y."/>
            <person name="Qu J."/>
            <person name="Song X.-Z."/>
            <person name="Zhang L."/>
            <person name="Thornton R."/>
            <person name="Coyle M."/>
            <person name="Francisco L."/>
            <person name="Jackson L."/>
            <person name="Javaid M."/>
            <person name="Korchina V."/>
            <person name="Kovar C."/>
            <person name="Mata R."/>
            <person name="Mathew T."/>
            <person name="Ngo R."/>
            <person name="Nguyen L."/>
            <person name="Nguyen N."/>
            <person name="Okwuonu G."/>
            <person name="Ongeri F."/>
            <person name="Pham C."/>
            <person name="Simmons D."/>
            <person name="Wilczek-Boney K."/>
            <person name="Hale W."/>
            <person name="Jakkamsetti A."/>
            <person name="Pham P."/>
            <person name="Ruth R."/>
            <person name="San Lucas F."/>
            <person name="Warren J."/>
            <person name="Zhang J."/>
            <person name="Zhao Z."/>
            <person name="Zhou C."/>
            <person name="Zhu D."/>
            <person name="Lee S."/>
            <person name="Bess C."/>
            <person name="Blankenburg K."/>
            <person name="Forbes L."/>
            <person name="Fu Q."/>
            <person name="Gubbala S."/>
            <person name="Hirani K."/>
            <person name="Jayaseelan J.C."/>
            <person name="Lara F."/>
            <person name="Munidasa M."/>
            <person name="Palculict T."/>
            <person name="Patil S."/>
            <person name="Pu L.-L."/>
            <person name="Saada N."/>
            <person name="Tang L."/>
            <person name="Weissenberger G."/>
            <person name="Zhu Y."/>
            <person name="Hemphill L."/>
            <person name="Shang Y."/>
            <person name="Youmans B."/>
            <person name="Ayvaz T."/>
            <person name="Ross M."/>
            <person name="Santibanez J."/>
            <person name="Aqrawi P."/>
            <person name="Gross S."/>
            <person name="Joshi V."/>
            <person name="Fowler G."/>
            <person name="Nazareth L."/>
            <person name="Reid J."/>
            <person name="Worley K."/>
            <person name="Petrosino J."/>
            <person name="Highlander S."/>
            <person name="Gibbs R."/>
        </authorList>
    </citation>
    <scope>NUCLEOTIDE SEQUENCE [LARGE SCALE GENOMIC DNA]</scope>
    <source>
        <strain evidence="2 3">ATCC 700821</strain>
    </source>
</reference>
<evidence type="ECO:0000259" key="1">
    <source>
        <dbReference type="Pfam" id="PF01610"/>
    </source>
</evidence>
<feature type="domain" description="Transposase IS204/IS1001/IS1096/IS1165 DDE" evidence="1">
    <location>
        <begin position="18"/>
        <end position="266"/>
    </location>
</feature>
<dbReference type="EMBL" id="AFPY01000052">
    <property type="protein sequence ID" value="EGQ18447.1"/>
    <property type="molecule type" value="Genomic_DNA"/>
</dbReference>
<dbReference type="AlphaFoldDB" id="F9DHK9"/>
<dbReference type="eggNOG" id="COG3464">
    <property type="taxonomic scope" value="Bacteria"/>
</dbReference>
<proteinExistence type="predicted"/>
<comment type="caution">
    <text evidence="2">The sequence shown here is derived from an EMBL/GenBank/DDBJ whole genome shotgun (WGS) entry which is preliminary data.</text>
</comment>
<accession>F9DHK9</accession>
<evidence type="ECO:0000313" key="3">
    <source>
        <dbReference type="Proteomes" id="UP000004123"/>
    </source>
</evidence>
<dbReference type="Pfam" id="PF01610">
    <property type="entry name" value="DDE_Tnp_ISL3"/>
    <property type="match status" value="1"/>
</dbReference>
<feature type="non-terminal residue" evidence="2">
    <location>
        <position position="266"/>
    </location>
</feature>
<gene>
    <name evidence="2" type="ORF">HMPREF9144_1149</name>
</gene>
<evidence type="ECO:0000313" key="2">
    <source>
        <dbReference type="EMBL" id="EGQ18447.1"/>
    </source>
</evidence>
<dbReference type="PANTHER" id="PTHR33498">
    <property type="entry name" value="TRANSPOSASE FOR INSERTION SEQUENCE ELEMENT IS1557"/>
    <property type="match status" value="1"/>
</dbReference>
<name>F9DHK9_9BACT</name>
<dbReference type="Proteomes" id="UP000004123">
    <property type="component" value="Unassembled WGS sequence"/>
</dbReference>